<keyword evidence="9" id="KW-1185">Reference proteome</keyword>
<evidence type="ECO:0000256" key="5">
    <source>
        <dbReference type="ARBA" id="ARBA00022676"/>
    </source>
</evidence>
<dbReference type="Pfam" id="PF02358">
    <property type="entry name" value="Trehalose_PPase"/>
    <property type="match status" value="1"/>
</dbReference>
<evidence type="ECO:0000256" key="6">
    <source>
        <dbReference type="ARBA" id="ARBA00022679"/>
    </source>
</evidence>
<dbReference type="FunFam" id="3.30.70.1020:FF:000002">
    <property type="entry name" value="Trehalose-6-phosphate synthase 2"/>
    <property type="match status" value="1"/>
</dbReference>
<dbReference type="Proteomes" id="UP000298416">
    <property type="component" value="Unassembled WGS sequence"/>
</dbReference>
<evidence type="ECO:0000256" key="1">
    <source>
        <dbReference type="ARBA" id="ARBA00005409"/>
    </source>
</evidence>
<dbReference type="OrthoDB" id="755951at2759"/>
<evidence type="ECO:0000256" key="7">
    <source>
        <dbReference type="ARBA" id="ARBA00048039"/>
    </source>
</evidence>
<name>A0A8X8XYQ6_SALSN</name>
<dbReference type="CDD" id="cd03788">
    <property type="entry name" value="GT20_TPS"/>
    <property type="match status" value="1"/>
</dbReference>
<dbReference type="FunFam" id="3.40.50.2000:FF:000010">
    <property type="entry name" value="Alpha,alpha-trehalose-phosphate synthase"/>
    <property type="match status" value="1"/>
</dbReference>
<proteinExistence type="inferred from homology"/>
<dbReference type="Gene3D" id="3.40.50.1000">
    <property type="entry name" value="HAD superfamily/HAD-like"/>
    <property type="match status" value="2"/>
</dbReference>
<comment type="catalytic activity">
    <reaction evidence="7">
        <text>D-glucose 6-phosphate + UDP-alpha-D-glucose = alpha,alpha-trehalose 6-phosphate + UDP + H(+)</text>
        <dbReference type="Rhea" id="RHEA:18889"/>
        <dbReference type="ChEBI" id="CHEBI:15378"/>
        <dbReference type="ChEBI" id="CHEBI:58223"/>
        <dbReference type="ChEBI" id="CHEBI:58429"/>
        <dbReference type="ChEBI" id="CHEBI:58885"/>
        <dbReference type="ChEBI" id="CHEBI:61548"/>
        <dbReference type="EC" id="2.4.1.15"/>
    </reaction>
</comment>
<comment type="similarity">
    <text evidence="2">In the C-terminal section; belongs to the trehalose phosphatase family.</text>
</comment>
<dbReference type="GO" id="GO:0003825">
    <property type="term" value="F:alpha,alpha-trehalose-phosphate synthase (UDP-forming) activity"/>
    <property type="evidence" value="ECO:0007669"/>
    <property type="project" value="UniProtKB-EC"/>
</dbReference>
<dbReference type="EMBL" id="PNBA02000006">
    <property type="protein sequence ID" value="KAG6422618.1"/>
    <property type="molecule type" value="Genomic_DNA"/>
</dbReference>
<dbReference type="EC" id="2.4.1.15" evidence="3"/>
<dbReference type="InterPro" id="IPR036412">
    <property type="entry name" value="HAD-like_sf"/>
</dbReference>
<keyword evidence="5" id="KW-0328">Glycosyltransferase</keyword>
<keyword evidence="6" id="KW-0808">Transferase</keyword>
<evidence type="ECO:0000256" key="2">
    <source>
        <dbReference type="ARBA" id="ARBA00006330"/>
    </source>
</evidence>
<dbReference type="PANTHER" id="PTHR10788:SF14">
    <property type="entry name" value="ALPHA,ALPHA-TREHALOSE-PHOSPHATE SYNTHASE [UDP-FORMING] 9-RELATED"/>
    <property type="match status" value="1"/>
</dbReference>
<keyword evidence="4" id="KW-0597">Phosphoprotein</keyword>
<dbReference type="FunFam" id="3.40.50.1000:FF:000052">
    <property type="entry name" value="Alpha,alpha-trehalose-phosphate synthase [UDP-forming] 6"/>
    <property type="match status" value="1"/>
</dbReference>
<organism evidence="8">
    <name type="scientific">Salvia splendens</name>
    <name type="common">Scarlet sage</name>
    <dbReference type="NCBI Taxonomy" id="180675"/>
    <lineage>
        <taxon>Eukaryota</taxon>
        <taxon>Viridiplantae</taxon>
        <taxon>Streptophyta</taxon>
        <taxon>Embryophyta</taxon>
        <taxon>Tracheophyta</taxon>
        <taxon>Spermatophyta</taxon>
        <taxon>Magnoliopsida</taxon>
        <taxon>eudicotyledons</taxon>
        <taxon>Gunneridae</taxon>
        <taxon>Pentapetalae</taxon>
        <taxon>asterids</taxon>
        <taxon>lamiids</taxon>
        <taxon>Lamiales</taxon>
        <taxon>Lamiaceae</taxon>
        <taxon>Nepetoideae</taxon>
        <taxon>Mentheae</taxon>
        <taxon>Salviinae</taxon>
        <taxon>Salvia</taxon>
        <taxon>Salvia subgen. Calosphace</taxon>
        <taxon>core Calosphace</taxon>
    </lineage>
</organism>
<reference evidence="8" key="2">
    <citation type="submission" date="2020-08" db="EMBL/GenBank/DDBJ databases">
        <title>Plant Genome Project.</title>
        <authorList>
            <person name="Zhang R.-G."/>
        </authorList>
    </citation>
    <scope>NUCLEOTIDE SEQUENCE</scope>
    <source>
        <strain evidence="8">Huo1</strain>
        <tissue evidence="8">Leaf</tissue>
    </source>
</reference>
<dbReference type="GO" id="GO:0005829">
    <property type="term" value="C:cytosol"/>
    <property type="evidence" value="ECO:0007669"/>
    <property type="project" value="TreeGrafter"/>
</dbReference>
<comment type="similarity">
    <text evidence="1">In the N-terminal section; belongs to the glycosyltransferase 20 family.</text>
</comment>
<dbReference type="CDD" id="cd01627">
    <property type="entry name" value="HAD_TPP"/>
    <property type="match status" value="1"/>
</dbReference>
<dbReference type="AlphaFoldDB" id="A0A8X8XYQ6"/>
<dbReference type="PANTHER" id="PTHR10788">
    <property type="entry name" value="TREHALOSE-6-PHOSPHATE SYNTHASE"/>
    <property type="match status" value="1"/>
</dbReference>
<evidence type="ECO:0000313" key="8">
    <source>
        <dbReference type="EMBL" id="KAG6422618.1"/>
    </source>
</evidence>
<dbReference type="InterPro" id="IPR003337">
    <property type="entry name" value="Trehalose_PPase"/>
</dbReference>
<sequence length="857" mass="96848">MTSRSCGNFFDLASGELSDVPPTPRSLPKVMTIPGIICDGNGGCDVDSDTPSSFSRERKIIVTNMLPLIAQKDSEAGIWRFSWDEDSLYLQMKDGFLPETEVIYVGSLKIEIEANDQEEIAQRLLDEFNCVPTFLPPDVQKKFYYGFCKQQLWPLFHYMLPMCPDHGDRFDRQLWQAYVSANKIFADKVMEIANPEDDFIWIHDYHLMVLPTFLRKRYNRVKLGFFLHSPFPSSEIYRTLTVRDEILKGLLNADLIGFHTFDYARHFLSCCGRMLGLDYESKRGHIGLDYFGRTVYIKILPVGIHIGRLESVLNLQSTCNKVKELQEQFNGKKVILGVDDMDIFKGISLKLLAFEQLLLQHRELQGKLVLVQIVNPARSSEKDVQEVKKETYVAAKRINEIYGCGDYVPVILIDRPAPRYEKTAYYAVAECCIVNAVRDGMNLVPYKYVVCRQGSSIMDQVTGTKPESPRTGTLVVSEFIGCSPSLSGAIRVNPWDIDAVAEAMNMAITMPDAEKQLRHEKHYRYVSSHNIAYWARSFMQDLERACKDHYNKRCWGIGLGLGFRVVSLSPSFRKLSVDRIVSSYERTHRRAIFLDYDGTVVSQSSMVKSPSPEVVDMLNALSNDSNNTVFIVSGRGRDPLSEWLAPCENLGLAAEHGYFLRWNKTSEWESLAADLDWKEIVEPIMKHYMEATDGSSMEVKESALVWHHRDADPDFGSCQAKELLVHLENVLANEPAVVQRGQHIVEVKPHGVTKGLVARKVLSMLATDGEAPDLVMCIGDDRSDEDMFESIANAVSNSSCTAVPEIFACTVGQKPSKAKYYLDDTADVVRMLRGLAMASNPKPQRSSQFKVAFDSVF</sequence>
<dbReference type="InterPro" id="IPR001830">
    <property type="entry name" value="Glyco_trans_20"/>
</dbReference>
<gene>
    <name evidence="8" type="ORF">SASPL_119197</name>
</gene>
<dbReference type="NCBIfam" id="TIGR00685">
    <property type="entry name" value="T6PP"/>
    <property type="match status" value="1"/>
</dbReference>
<evidence type="ECO:0000256" key="4">
    <source>
        <dbReference type="ARBA" id="ARBA00022553"/>
    </source>
</evidence>
<dbReference type="FunFam" id="3.40.50.2000:FF:000017">
    <property type="entry name" value="alpha,alpha-trehalose-phosphate synthase [UDP-forming] 6"/>
    <property type="match status" value="1"/>
</dbReference>
<dbReference type="FunFam" id="3.40.50.1000:FF:000054">
    <property type="entry name" value="alpha,alpha-trehalose-phosphate synthase [UDP-forming] 6"/>
    <property type="match status" value="1"/>
</dbReference>
<evidence type="ECO:0000256" key="3">
    <source>
        <dbReference type="ARBA" id="ARBA00012538"/>
    </source>
</evidence>
<comment type="caution">
    <text evidence="8">The sequence shown here is derived from an EMBL/GenBank/DDBJ whole genome shotgun (WGS) entry which is preliminary data.</text>
</comment>
<dbReference type="Gene3D" id="3.40.50.2000">
    <property type="entry name" value="Glycogen Phosphorylase B"/>
    <property type="match status" value="2"/>
</dbReference>
<dbReference type="GO" id="GO:0004805">
    <property type="term" value="F:trehalose-phosphatase activity"/>
    <property type="evidence" value="ECO:0007669"/>
    <property type="project" value="TreeGrafter"/>
</dbReference>
<dbReference type="NCBIfam" id="TIGR01484">
    <property type="entry name" value="HAD-SF-IIB"/>
    <property type="match status" value="1"/>
</dbReference>
<protein>
    <recommendedName>
        <fullName evidence="3">alpha,alpha-trehalose-phosphate synthase (UDP-forming)</fullName>
        <ecNumber evidence="3">2.4.1.15</ecNumber>
    </recommendedName>
</protein>
<dbReference type="InterPro" id="IPR006379">
    <property type="entry name" value="HAD-SF_hydro_IIB"/>
</dbReference>
<dbReference type="SUPFAM" id="SSF56784">
    <property type="entry name" value="HAD-like"/>
    <property type="match status" value="1"/>
</dbReference>
<reference evidence="8" key="1">
    <citation type="submission" date="2018-01" db="EMBL/GenBank/DDBJ databases">
        <authorList>
            <person name="Mao J.F."/>
        </authorList>
    </citation>
    <scope>NUCLEOTIDE SEQUENCE</scope>
    <source>
        <strain evidence="8">Huo1</strain>
        <tissue evidence="8">Leaf</tissue>
    </source>
</reference>
<accession>A0A8X8XYQ6</accession>
<dbReference type="InterPro" id="IPR023214">
    <property type="entry name" value="HAD_sf"/>
</dbReference>
<evidence type="ECO:0000313" key="9">
    <source>
        <dbReference type="Proteomes" id="UP000298416"/>
    </source>
</evidence>
<dbReference type="Pfam" id="PF00982">
    <property type="entry name" value="Glyco_transf_20"/>
    <property type="match status" value="1"/>
</dbReference>
<dbReference type="GO" id="GO:0005992">
    <property type="term" value="P:trehalose biosynthetic process"/>
    <property type="evidence" value="ECO:0007669"/>
    <property type="project" value="InterPro"/>
</dbReference>
<dbReference type="SUPFAM" id="SSF53756">
    <property type="entry name" value="UDP-Glycosyltransferase/glycogen phosphorylase"/>
    <property type="match status" value="1"/>
</dbReference>